<accession>A0A376AKH4</accession>
<dbReference type="OrthoDB" id="7356934at2"/>
<keyword evidence="2" id="KW-1185">Reference proteome</keyword>
<evidence type="ECO:0000313" key="1">
    <source>
        <dbReference type="EMBL" id="SSC68325.1"/>
    </source>
</evidence>
<dbReference type="Pfam" id="PF12096">
    <property type="entry name" value="DUF3572"/>
    <property type="match status" value="1"/>
</dbReference>
<protein>
    <recommendedName>
        <fullName evidence="3">DUF3572 domain-containing protein</fullName>
    </recommendedName>
</protein>
<dbReference type="Proteomes" id="UP000254764">
    <property type="component" value="Unassembled WGS sequence"/>
</dbReference>
<evidence type="ECO:0008006" key="3">
    <source>
        <dbReference type="Google" id="ProtNLM"/>
    </source>
</evidence>
<dbReference type="RefSeq" id="WP_115670823.1">
    <property type="nucleotide sequence ID" value="NZ_UEYP01000006.1"/>
</dbReference>
<dbReference type="InterPro" id="IPR021955">
    <property type="entry name" value="DUF3572"/>
</dbReference>
<gene>
    <name evidence="1" type="ORF">RHIZ70_4033</name>
</gene>
<dbReference type="AlphaFoldDB" id="A0A376AKH4"/>
<dbReference type="STRING" id="1336235.GCA_000518785_01097"/>
<organism evidence="1 2">
    <name type="scientific">Ciceribacter selenitireducens ATCC BAA-1503</name>
    <dbReference type="NCBI Taxonomy" id="1336235"/>
    <lineage>
        <taxon>Bacteria</taxon>
        <taxon>Pseudomonadati</taxon>
        <taxon>Pseudomonadota</taxon>
        <taxon>Alphaproteobacteria</taxon>
        <taxon>Hyphomicrobiales</taxon>
        <taxon>Rhizobiaceae</taxon>
        <taxon>Ciceribacter</taxon>
    </lineage>
</organism>
<sequence length="97" mass="10232">MKNSSISAHAEETAIAVLGWLAGEPDMLGRFLALSGTRPDQLRQSVGDPAFMAGMLDFLMAHEPSLLAFCAATGTEPEAVVRASHHYTGPTLDSGEC</sequence>
<evidence type="ECO:0000313" key="2">
    <source>
        <dbReference type="Proteomes" id="UP000254764"/>
    </source>
</evidence>
<name>A0A376AKH4_9HYPH</name>
<proteinExistence type="predicted"/>
<reference evidence="2" key="1">
    <citation type="submission" date="2018-07" db="EMBL/GenBank/DDBJ databases">
        <authorList>
            <person name="Peiro R."/>
            <person name="Begona"/>
            <person name="Cbmso G."/>
            <person name="Lopez M."/>
            <person name="Gonzalez S."/>
        </authorList>
    </citation>
    <scope>NUCLEOTIDE SEQUENCE [LARGE SCALE GENOMIC DNA]</scope>
</reference>
<dbReference type="EMBL" id="UEYP01000006">
    <property type="protein sequence ID" value="SSC68325.1"/>
    <property type="molecule type" value="Genomic_DNA"/>
</dbReference>